<dbReference type="Proteomes" id="UP000481583">
    <property type="component" value="Unassembled WGS sequence"/>
</dbReference>
<organism evidence="3 4">
    <name type="scientific">Streptomyces coryli</name>
    <dbReference type="NCBI Taxonomy" id="1128680"/>
    <lineage>
        <taxon>Bacteria</taxon>
        <taxon>Bacillati</taxon>
        <taxon>Actinomycetota</taxon>
        <taxon>Actinomycetes</taxon>
        <taxon>Kitasatosporales</taxon>
        <taxon>Streptomycetaceae</taxon>
        <taxon>Streptomyces</taxon>
    </lineage>
</organism>
<evidence type="ECO:0000313" key="3">
    <source>
        <dbReference type="EMBL" id="NGN66938.1"/>
    </source>
</evidence>
<feature type="region of interest" description="Disordered" evidence="1">
    <location>
        <begin position="29"/>
        <end position="69"/>
    </location>
</feature>
<evidence type="ECO:0008006" key="5">
    <source>
        <dbReference type="Google" id="ProtNLM"/>
    </source>
</evidence>
<feature type="compositionally biased region" description="Basic and acidic residues" evidence="1">
    <location>
        <begin position="33"/>
        <end position="45"/>
    </location>
</feature>
<evidence type="ECO:0000256" key="2">
    <source>
        <dbReference type="SAM" id="SignalP"/>
    </source>
</evidence>
<name>A0A6G4U6C3_9ACTN</name>
<feature type="compositionally biased region" description="Low complexity" evidence="1">
    <location>
        <begin position="46"/>
        <end position="65"/>
    </location>
</feature>
<evidence type="ECO:0000313" key="4">
    <source>
        <dbReference type="Proteomes" id="UP000481583"/>
    </source>
</evidence>
<dbReference type="EMBL" id="JAAKZV010000117">
    <property type="protein sequence ID" value="NGN66938.1"/>
    <property type="molecule type" value="Genomic_DNA"/>
</dbReference>
<feature type="chain" id="PRO_5026206996" description="Septum formation-related domain-containing protein" evidence="2">
    <location>
        <begin position="27"/>
        <end position="194"/>
    </location>
</feature>
<sequence length="194" mass="20752">MLLTMKKLGLTALLATLLVAAVTVVAITTGGPDGKDARRDARSATDAKTSPSPRPSPSTDNSPSTAAGPAIPYVVLKPGECFDHPRLDRSVRKVTARSCGVPHDGQVISNRTLTGDFGSDAALRRKAMELCEADAKKQLKSLSGDGRFYYFYALYPTRLTYDYQNQDEISCALTLSDKRGGPKLSAPLNVPPLP</sequence>
<dbReference type="AlphaFoldDB" id="A0A6G4U6C3"/>
<feature type="signal peptide" evidence="2">
    <location>
        <begin position="1"/>
        <end position="26"/>
    </location>
</feature>
<comment type="caution">
    <text evidence="3">The sequence shown here is derived from an EMBL/GenBank/DDBJ whole genome shotgun (WGS) entry which is preliminary data.</text>
</comment>
<proteinExistence type="predicted"/>
<accession>A0A6G4U6C3</accession>
<evidence type="ECO:0000256" key="1">
    <source>
        <dbReference type="SAM" id="MobiDB-lite"/>
    </source>
</evidence>
<protein>
    <recommendedName>
        <fullName evidence="5">Septum formation-related domain-containing protein</fullName>
    </recommendedName>
</protein>
<reference evidence="3 4" key="1">
    <citation type="submission" date="2020-02" db="EMBL/GenBank/DDBJ databases">
        <title>Whole-genome analyses of novel actinobacteria.</title>
        <authorList>
            <person name="Sahin N."/>
        </authorList>
    </citation>
    <scope>NUCLEOTIDE SEQUENCE [LARGE SCALE GENOMIC DNA]</scope>
    <source>
        <strain evidence="3 4">A7024</strain>
    </source>
</reference>
<keyword evidence="2" id="KW-0732">Signal</keyword>
<gene>
    <name evidence="3" type="ORF">G5C51_23905</name>
</gene>
<keyword evidence="4" id="KW-1185">Reference proteome</keyword>
<dbReference type="RefSeq" id="WP_165240241.1">
    <property type="nucleotide sequence ID" value="NZ_JAAKZV010000117.1"/>
</dbReference>